<protein>
    <submittedName>
        <fullName evidence="1">Uncharacterized protein</fullName>
    </submittedName>
</protein>
<proteinExistence type="predicted"/>
<gene>
    <name evidence="1" type="ORF">LMG28614_02940</name>
</gene>
<keyword evidence="2" id="KW-1185">Reference proteome</keyword>
<name>A0A6S7B6N9_9BURK</name>
<reference evidence="1 2" key="1">
    <citation type="submission" date="2020-04" db="EMBL/GenBank/DDBJ databases">
        <authorList>
            <person name="De Canck E."/>
        </authorList>
    </citation>
    <scope>NUCLEOTIDE SEQUENCE [LARGE SCALE GENOMIC DNA]</scope>
    <source>
        <strain evidence="1 2">LMG 28614</strain>
    </source>
</reference>
<dbReference type="RefSeq" id="WP_281363647.1">
    <property type="nucleotide sequence ID" value="NZ_CADIKK010000012.1"/>
</dbReference>
<dbReference type="EMBL" id="CADIKK010000012">
    <property type="protein sequence ID" value="CAB3789608.1"/>
    <property type="molecule type" value="Genomic_DNA"/>
</dbReference>
<dbReference type="AlphaFoldDB" id="A0A6S7B6N9"/>
<organism evidence="1 2">
    <name type="scientific">Paraburkholderia ultramafica</name>
    <dbReference type="NCBI Taxonomy" id="1544867"/>
    <lineage>
        <taxon>Bacteria</taxon>
        <taxon>Pseudomonadati</taxon>
        <taxon>Pseudomonadota</taxon>
        <taxon>Betaproteobacteria</taxon>
        <taxon>Burkholderiales</taxon>
        <taxon>Burkholderiaceae</taxon>
        <taxon>Paraburkholderia</taxon>
    </lineage>
</organism>
<dbReference type="Proteomes" id="UP000494365">
    <property type="component" value="Unassembled WGS sequence"/>
</dbReference>
<evidence type="ECO:0000313" key="2">
    <source>
        <dbReference type="Proteomes" id="UP000494365"/>
    </source>
</evidence>
<accession>A0A6S7B6N9</accession>
<evidence type="ECO:0000313" key="1">
    <source>
        <dbReference type="EMBL" id="CAB3789608.1"/>
    </source>
</evidence>
<sequence>MGDVVREDGNGWLFFEYRKGGGIRHDGEFINPAAQSELRRHLG</sequence>